<dbReference type="GO" id="GO:0005975">
    <property type="term" value="P:carbohydrate metabolic process"/>
    <property type="evidence" value="ECO:0007669"/>
    <property type="project" value="InterPro"/>
</dbReference>
<dbReference type="Gene3D" id="2.60.120.200">
    <property type="match status" value="1"/>
</dbReference>
<dbReference type="PROSITE" id="PS51762">
    <property type="entry name" value="GH16_2"/>
    <property type="match status" value="1"/>
</dbReference>
<dbReference type="InterPro" id="IPR000757">
    <property type="entry name" value="Beta-glucanase-like"/>
</dbReference>
<dbReference type="GO" id="GO:0004553">
    <property type="term" value="F:hydrolase activity, hydrolyzing O-glycosyl compounds"/>
    <property type="evidence" value="ECO:0007669"/>
    <property type="project" value="InterPro"/>
</dbReference>
<evidence type="ECO:0000313" key="6">
    <source>
        <dbReference type="Proteomes" id="UP000198379"/>
    </source>
</evidence>
<dbReference type="SUPFAM" id="SSF49899">
    <property type="entry name" value="Concanavalin A-like lectins/glucanases"/>
    <property type="match status" value="1"/>
</dbReference>
<dbReference type="RefSeq" id="WP_089371393.1">
    <property type="nucleotide sequence ID" value="NZ_FZNY01000003.1"/>
</dbReference>
<dbReference type="EMBL" id="FZNY01000003">
    <property type="protein sequence ID" value="SNR80078.1"/>
    <property type="molecule type" value="Genomic_DNA"/>
</dbReference>
<dbReference type="AlphaFoldDB" id="A0A238ZAR5"/>
<evidence type="ECO:0000256" key="1">
    <source>
        <dbReference type="ARBA" id="ARBA00006865"/>
    </source>
</evidence>
<evidence type="ECO:0000256" key="3">
    <source>
        <dbReference type="SAM" id="SignalP"/>
    </source>
</evidence>
<dbReference type="PANTHER" id="PTHR10963">
    <property type="entry name" value="GLYCOSYL HYDROLASE-RELATED"/>
    <property type="match status" value="1"/>
</dbReference>
<reference evidence="5 6" key="1">
    <citation type="submission" date="2017-06" db="EMBL/GenBank/DDBJ databases">
        <authorList>
            <person name="Kim H.J."/>
            <person name="Triplett B.A."/>
        </authorList>
    </citation>
    <scope>NUCLEOTIDE SEQUENCE [LARGE SCALE GENOMIC DNA]</scope>
    <source>
        <strain evidence="5 6">DSM 25597</strain>
    </source>
</reference>
<dbReference type="OrthoDB" id="9809583at2"/>
<feature type="chain" id="PRO_5012986319" evidence="3">
    <location>
        <begin position="20"/>
        <end position="356"/>
    </location>
</feature>
<sequence length="356" mass="39761">MKTFILLFFISCMSLPMFAQGGNYELVWSDEFNVAGPIEATKWHHQTLLPNGNSWYNGEIQHYTNRIENSFVSDGTLKIVAKKEIFTDQGSTKTHTSARLNSKFAFTYGYVEIRAKLPIGIGTWPAMWTLGQNITEPGGYWYETNGEVSWPACGEIDIMEHWGTNQNYVQSAMHTPSSFGDTVNKGGQTIATASSAFHIYGLEWTPDRMVFSVDGTTHYIYEPSVQNANTWPFDAPQYLLLNVAILPEILDSFTESALEIDYVRVFQDPTLSITEEAITTRIQLSPNPVRDTLSLQVAPTIIGAKATVYSMTGQKVYTATIESGNTLVDVSGYTKGVYFVTIETGQTSVTRRVIKR</sequence>
<comment type="similarity">
    <text evidence="1">Belongs to the glycosyl hydrolase 16 family.</text>
</comment>
<dbReference type="InterPro" id="IPR026444">
    <property type="entry name" value="Secre_tail"/>
</dbReference>
<feature type="domain" description="GH16" evidence="4">
    <location>
        <begin position="8"/>
        <end position="271"/>
    </location>
</feature>
<dbReference type="Proteomes" id="UP000198379">
    <property type="component" value="Unassembled WGS sequence"/>
</dbReference>
<dbReference type="InterPro" id="IPR013320">
    <property type="entry name" value="ConA-like_dom_sf"/>
</dbReference>
<evidence type="ECO:0000313" key="5">
    <source>
        <dbReference type="EMBL" id="SNR80078.1"/>
    </source>
</evidence>
<proteinExistence type="inferred from homology"/>
<dbReference type="CDD" id="cd08023">
    <property type="entry name" value="GH16_laminarinase_like"/>
    <property type="match status" value="1"/>
</dbReference>
<organism evidence="5 6">
    <name type="scientific">Dokdonia pacifica</name>
    <dbReference type="NCBI Taxonomy" id="1627892"/>
    <lineage>
        <taxon>Bacteria</taxon>
        <taxon>Pseudomonadati</taxon>
        <taxon>Bacteroidota</taxon>
        <taxon>Flavobacteriia</taxon>
        <taxon>Flavobacteriales</taxon>
        <taxon>Flavobacteriaceae</taxon>
        <taxon>Dokdonia</taxon>
    </lineage>
</organism>
<keyword evidence="2 3" id="KW-0732">Signal</keyword>
<name>A0A238ZAR5_9FLAO</name>
<dbReference type="InterPro" id="IPR050546">
    <property type="entry name" value="Glycosyl_Hydrlase_16"/>
</dbReference>
<feature type="signal peptide" evidence="3">
    <location>
        <begin position="1"/>
        <end position="19"/>
    </location>
</feature>
<protein>
    <submittedName>
        <fullName evidence="5">Por secretion system C-terminal sorting domain-containing protein</fullName>
    </submittedName>
</protein>
<gene>
    <name evidence="5" type="ORF">SAMN06265376_10356</name>
</gene>
<dbReference type="Pfam" id="PF18962">
    <property type="entry name" value="Por_Secre_tail"/>
    <property type="match status" value="1"/>
</dbReference>
<accession>A0A238ZAR5</accession>
<keyword evidence="6" id="KW-1185">Reference proteome</keyword>
<dbReference type="PANTHER" id="PTHR10963:SF55">
    <property type="entry name" value="GLYCOSIDE HYDROLASE FAMILY 16 PROTEIN"/>
    <property type="match status" value="1"/>
</dbReference>
<dbReference type="Pfam" id="PF00722">
    <property type="entry name" value="Glyco_hydro_16"/>
    <property type="match status" value="1"/>
</dbReference>
<evidence type="ECO:0000256" key="2">
    <source>
        <dbReference type="ARBA" id="ARBA00022729"/>
    </source>
</evidence>
<dbReference type="NCBIfam" id="TIGR04183">
    <property type="entry name" value="Por_Secre_tail"/>
    <property type="match status" value="1"/>
</dbReference>
<evidence type="ECO:0000259" key="4">
    <source>
        <dbReference type="PROSITE" id="PS51762"/>
    </source>
</evidence>